<evidence type="ECO:0000313" key="7">
    <source>
        <dbReference type="Proteomes" id="UP000828390"/>
    </source>
</evidence>
<evidence type="ECO:0000256" key="1">
    <source>
        <dbReference type="ARBA" id="ARBA00022614"/>
    </source>
</evidence>
<evidence type="ECO:0000256" key="5">
    <source>
        <dbReference type="SAM" id="SignalP"/>
    </source>
</evidence>
<name>A0A9D4NHP2_DREPO</name>
<accession>A0A9D4NHP2</accession>
<dbReference type="Pfam" id="PF13855">
    <property type="entry name" value="LRR_8"/>
    <property type="match status" value="1"/>
</dbReference>
<dbReference type="PANTHER" id="PTHR24373">
    <property type="entry name" value="SLIT RELATED LEUCINE-RICH REPEAT NEURONAL PROTEIN"/>
    <property type="match status" value="1"/>
</dbReference>
<keyword evidence="7" id="KW-1185">Reference proteome</keyword>
<dbReference type="GO" id="GO:0005615">
    <property type="term" value="C:extracellular space"/>
    <property type="evidence" value="ECO:0007669"/>
    <property type="project" value="TreeGrafter"/>
</dbReference>
<keyword evidence="4" id="KW-0472">Membrane</keyword>
<evidence type="ECO:0000256" key="4">
    <source>
        <dbReference type="SAM" id="Phobius"/>
    </source>
</evidence>
<dbReference type="PROSITE" id="PS51450">
    <property type="entry name" value="LRR"/>
    <property type="match status" value="1"/>
</dbReference>
<dbReference type="EMBL" id="JAIWYP010000001">
    <property type="protein sequence ID" value="KAH3896733.1"/>
    <property type="molecule type" value="Genomic_DNA"/>
</dbReference>
<dbReference type="InterPro" id="IPR050328">
    <property type="entry name" value="Dev_Immune_Receptor"/>
</dbReference>
<gene>
    <name evidence="6" type="ORF">DPMN_020913</name>
</gene>
<keyword evidence="4" id="KW-1133">Transmembrane helix</keyword>
<dbReference type="PANTHER" id="PTHR24373:SF370">
    <property type="entry name" value="FISH-LIPS, ISOFORM E"/>
    <property type="match status" value="1"/>
</dbReference>
<keyword evidence="2 5" id="KW-0732">Signal</keyword>
<dbReference type="Proteomes" id="UP000828390">
    <property type="component" value="Unassembled WGS sequence"/>
</dbReference>
<reference evidence="6" key="2">
    <citation type="submission" date="2020-11" db="EMBL/GenBank/DDBJ databases">
        <authorList>
            <person name="McCartney M.A."/>
            <person name="Auch B."/>
            <person name="Kono T."/>
            <person name="Mallez S."/>
            <person name="Becker A."/>
            <person name="Gohl D.M."/>
            <person name="Silverstein K.A.T."/>
            <person name="Koren S."/>
            <person name="Bechman K.B."/>
            <person name="Herman A."/>
            <person name="Abrahante J.E."/>
            <person name="Garbe J."/>
        </authorList>
    </citation>
    <scope>NUCLEOTIDE SEQUENCE</scope>
    <source>
        <strain evidence="6">Duluth1</strain>
        <tissue evidence="6">Whole animal</tissue>
    </source>
</reference>
<dbReference type="InterPro" id="IPR003591">
    <property type="entry name" value="Leu-rich_rpt_typical-subtyp"/>
</dbReference>
<dbReference type="InterPro" id="IPR001611">
    <property type="entry name" value="Leu-rich_rpt"/>
</dbReference>
<evidence type="ECO:0000256" key="3">
    <source>
        <dbReference type="ARBA" id="ARBA00022737"/>
    </source>
</evidence>
<dbReference type="SUPFAM" id="SSF52058">
    <property type="entry name" value="L domain-like"/>
    <property type="match status" value="1"/>
</dbReference>
<sequence>MSSSLRLNLLLAKCSPIFTILLWKQIENQVGSNKNTVCGGISIYSYIKFDIRYLQGNRLRNISRATFRGLAKLRFLYLSSNQLESIDDGAFAGMPDLYELKCIWRDFPSFISRIIIVALVAMMMVIAAVEVEALVAWVLVVSMVAWDAW</sequence>
<feature type="transmembrane region" description="Helical" evidence="4">
    <location>
        <begin position="114"/>
        <end position="146"/>
    </location>
</feature>
<dbReference type="GO" id="GO:0031012">
    <property type="term" value="C:extracellular matrix"/>
    <property type="evidence" value="ECO:0007669"/>
    <property type="project" value="TreeGrafter"/>
</dbReference>
<reference evidence="6" key="1">
    <citation type="journal article" date="2019" name="bioRxiv">
        <title>The Genome of the Zebra Mussel, Dreissena polymorpha: A Resource for Invasive Species Research.</title>
        <authorList>
            <person name="McCartney M.A."/>
            <person name="Auch B."/>
            <person name="Kono T."/>
            <person name="Mallez S."/>
            <person name="Zhang Y."/>
            <person name="Obille A."/>
            <person name="Becker A."/>
            <person name="Abrahante J.E."/>
            <person name="Garbe J."/>
            <person name="Badalamenti J.P."/>
            <person name="Herman A."/>
            <person name="Mangelson H."/>
            <person name="Liachko I."/>
            <person name="Sullivan S."/>
            <person name="Sone E.D."/>
            <person name="Koren S."/>
            <person name="Silverstein K.A.T."/>
            <person name="Beckman K.B."/>
            <person name="Gohl D.M."/>
        </authorList>
    </citation>
    <scope>NUCLEOTIDE SEQUENCE</scope>
    <source>
        <strain evidence="6">Duluth1</strain>
        <tissue evidence="6">Whole animal</tissue>
    </source>
</reference>
<feature type="chain" id="PRO_5039129503" evidence="5">
    <location>
        <begin position="20"/>
        <end position="149"/>
    </location>
</feature>
<dbReference type="Gene3D" id="3.80.10.10">
    <property type="entry name" value="Ribonuclease Inhibitor"/>
    <property type="match status" value="1"/>
</dbReference>
<protein>
    <submittedName>
        <fullName evidence="6">Uncharacterized protein</fullName>
    </submittedName>
</protein>
<dbReference type="SMART" id="SM00369">
    <property type="entry name" value="LRR_TYP"/>
    <property type="match status" value="1"/>
</dbReference>
<comment type="caution">
    <text evidence="6">The sequence shown here is derived from an EMBL/GenBank/DDBJ whole genome shotgun (WGS) entry which is preliminary data.</text>
</comment>
<feature type="signal peptide" evidence="5">
    <location>
        <begin position="1"/>
        <end position="19"/>
    </location>
</feature>
<keyword evidence="4" id="KW-0812">Transmembrane</keyword>
<proteinExistence type="predicted"/>
<dbReference type="InterPro" id="IPR032675">
    <property type="entry name" value="LRR_dom_sf"/>
</dbReference>
<evidence type="ECO:0000256" key="2">
    <source>
        <dbReference type="ARBA" id="ARBA00022729"/>
    </source>
</evidence>
<keyword evidence="3" id="KW-0677">Repeat</keyword>
<dbReference type="AlphaFoldDB" id="A0A9D4NHP2"/>
<organism evidence="6 7">
    <name type="scientific">Dreissena polymorpha</name>
    <name type="common">Zebra mussel</name>
    <name type="synonym">Mytilus polymorpha</name>
    <dbReference type="NCBI Taxonomy" id="45954"/>
    <lineage>
        <taxon>Eukaryota</taxon>
        <taxon>Metazoa</taxon>
        <taxon>Spiralia</taxon>
        <taxon>Lophotrochozoa</taxon>
        <taxon>Mollusca</taxon>
        <taxon>Bivalvia</taxon>
        <taxon>Autobranchia</taxon>
        <taxon>Heteroconchia</taxon>
        <taxon>Euheterodonta</taxon>
        <taxon>Imparidentia</taxon>
        <taxon>Neoheterodontei</taxon>
        <taxon>Myida</taxon>
        <taxon>Dreissenoidea</taxon>
        <taxon>Dreissenidae</taxon>
        <taxon>Dreissena</taxon>
    </lineage>
</organism>
<keyword evidence="1" id="KW-0433">Leucine-rich repeat</keyword>
<evidence type="ECO:0000313" key="6">
    <source>
        <dbReference type="EMBL" id="KAH3896733.1"/>
    </source>
</evidence>